<dbReference type="Proteomes" id="UP000243528">
    <property type="component" value="Unassembled WGS sequence"/>
</dbReference>
<name>A0A2P8DPQ8_9ACTN</name>
<proteinExistence type="predicted"/>
<keyword evidence="2" id="KW-1185">Reference proteome</keyword>
<evidence type="ECO:0000313" key="1">
    <source>
        <dbReference type="EMBL" id="PSK99174.1"/>
    </source>
</evidence>
<evidence type="ECO:0000313" key="2">
    <source>
        <dbReference type="Proteomes" id="UP000243528"/>
    </source>
</evidence>
<organism evidence="1 2">
    <name type="scientific">Haloactinopolyspora alba</name>
    <dbReference type="NCBI Taxonomy" id="648780"/>
    <lineage>
        <taxon>Bacteria</taxon>
        <taxon>Bacillati</taxon>
        <taxon>Actinomycetota</taxon>
        <taxon>Actinomycetes</taxon>
        <taxon>Jiangellales</taxon>
        <taxon>Jiangellaceae</taxon>
        <taxon>Haloactinopolyspora</taxon>
    </lineage>
</organism>
<accession>A0A2P8DPQ8</accession>
<comment type="caution">
    <text evidence="1">The sequence shown here is derived from an EMBL/GenBank/DDBJ whole genome shotgun (WGS) entry which is preliminary data.</text>
</comment>
<sequence length="152" mass="16177">MALDPALVRAEAAMRHGFACAGDGAGAGDEMVATFEGLSDHEHVVAFNLARRVIIEALSAARPEGMTDDDFTTLGANMAKTMAWADLEPNGVQTFLREVWHGQPYSTDEADTFGLAIVCGGYLVVGLAPDGDWSTFLDTLLDRIVFPDGTAQ</sequence>
<gene>
    <name evidence="1" type="ORF">CLV30_11875</name>
</gene>
<protein>
    <submittedName>
        <fullName evidence="1">Uncharacterized protein</fullName>
    </submittedName>
</protein>
<dbReference type="EMBL" id="PYGE01000018">
    <property type="protein sequence ID" value="PSK99174.1"/>
    <property type="molecule type" value="Genomic_DNA"/>
</dbReference>
<reference evidence="1 2" key="1">
    <citation type="submission" date="2018-03" db="EMBL/GenBank/DDBJ databases">
        <title>Genomic Encyclopedia of Archaeal and Bacterial Type Strains, Phase II (KMG-II): from individual species to whole genera.</title>
        <authorList>
            <person name="Goeker M."/>
        </authorList>
    </citation>
    <scope>NUCLEOTIDE SEQUENCE [LARGE SCALE GENOMIC DNA]</scope>
    <source>
        <strain evidence="1 2">DSM 45211</strain>
    </source>
</reference>
<dbReference type="AlphaFoldDB" id="A0A2P8DPQ8"/>